<feature type="compositionally biased region" description="Polar residues" evidence="1">
    <location>
        <begin position="87"/>
        <end position="101"/>
    </location>
</feature>
<evidence type="ECO:0000313" key="2">
    <source>
        <dbReference type="EMBL" id="RDH38459.1"/>
    </source>
</evidence>
<keyword evidence="3" id="KW-1185">Reference proteome</keyword>
<dbReference type="Proteomes" id="UP000253729">
    <property type="component" value="Unassembled WGS sequence"/>
</dbReference>
<sequence>MVRIHSSFSSPPQSGFLYSLLHLRLSINVASAQPHLRHRTNNTTLFSLSPSPFSHLPTNKSLLAIRSVTYSYLRRNQSVHPSHHKNNYSTDKSIPTTSPPQ</sequence>
<gene>
    <name evidence="2" type="ORF">BDQ94DRAFT_44253</name>
</gene>
<feature type="region of interest" description="Disordered" evidence="1">
    <location>
        <begin position="76"/>
        <end position="101"/>
    </location>
</feature>
<proteinExistence type="predicted"/>
<dbReference type="AlphaFoldDB" id="A0A3F3QHM0"/>
<dbReference type="GeneID" id="38144141"/>
<evidence type="ECO:0000313" key="3">
    <source>
        <dbReference type="Proteomes" id="UP000253729"/>
    </source>
</evidence>
<organism evidence="2 3">
    <name type="scientific">Aspergillus welwitschiae</name>
    <dbReference type="NCBI Taxonomy" id="1341132"/>
    <lineage>
        <taxon>Eukaryota</taxon>
        <taxon>Fungi</taxon>
        <taxon>Dikarya</taxon>
        <taxon>Ascomycota</taxon>
        <taxon>Pezizomycotina</taxon>
        <taxon>Eurotiomycetes</taxon>
        <taxon>Eurotiomycetidae</taxon>
        <taxon>Eurotiales</taxon>
        <taxon>Aspergillaceae</taxon>
        <taxon>Aspergillus</taxon>
        <taxon>Aspergillus subgen. Circumdati</taxon>
    </lineage>
</organism>
<dbReference type="RefSeq" id="XP_026631481.1">
    <property type="nucleotide sequence ID" value="XM_026775785.1"/>
</dbReference>
<reference evidence="2 3" key="1">
    <citation type="submission" date="2018-07" db="EMBL/GenBank/DDBJ databases">
        <title>The genomes of Aspergillus section Nigri reveals drivers in fungal speciation.</title>
        <authorList>
            <consortium name="DOE Joint Genome Institute"/>
            <person name="Vesth T.C."/>
            <person name="Nybo J."/>
            <person name="Theobald S."/>
            <person name="Brandl J."/>
            <person name="Frisvad J.C."/>
            <person name="Nielsen K.F."/>
            <person name="Lyhne E.K."/>
            <person name="Kogle M.E."/>
            <person name="Kuo A."/>
            <person name="Riley R."/>
            <person name="Clum A."/>
            <person name="Nolan M."/>
            <person name="Lipzen A."/>
            <person name="Salamov A."/>
            <person name="Henrissat B."/>
            <person name="Wiebenga A."/>
            <person name="De vries R.P."/>
            <person name="Grigoriev I.V."/>
            <person name="Mortensen U.H."/>
            <person name="Andersen M.R."/>
            <person name="Baker S.E."/>
        </authorList>
    </citation>
    <scope>NUCLEOTIDE SEQUENCE [LARGE SCALE GENOMIC DNA]</scope>
    <source>
        <strain evidence="2 3">CBS 139.54b</strain>
    </source>
</reference>
<protein>
    <submittedName>
        <fullName evidence="2">Uncharacterized protein</fullName>
    </submittedName>
</protein>
<dbReference type="EMBL" id="KZ852033">
    <property type="protein sequence ID" value="RDH38459.1"/>
    <property type="molecule type" value="Genomic_DNA"/>
</dbReference>
<accession>A0A3F3QHM0</accession>
<name>A0A3F3QHM0_9EURO</name>
<evidence type="ECO:0000256" key="1">
    <source>
        <dbReference type="SAM" id="MobiDB-lite"/>
    </source>
</evidence>